<dbReference type="OrthoDB" id="3579809at2"/>
<proteinExistence type="predicted"/>
<gene>
    <name evidence="1" type="ORF">BS329_23990</name>
</gene>
<reference evidence="1 2" key="1">
    <citation type="submission" date="2016-01" db="EMBL/GenBank/DDBJ databases">
        <title>Amycolatopsis coloradensis genome sequencing and assembly.</title>
        <authorList>
            <person name="Mayilraj S."/>
        </authorList>
    </citation>
    <scope>NUCLEOTIDE SEQUENCE [LARGE SCALE GENOMIC DNA]</scope>
    <source>
        <strain evidence="1 2">DSM 44225</strain>
    </source>
</reference>
<dbReference type="AlphaFoldDB" id="A0A1R0KMZ2"/>
<dbReference type="EMBL" id="MQUQ01000014">
    <property type="protein sequence ID" value="OLZ48188.1"/>
    <property type="molecule type" value="Genomic_DNA"/>
</dbReference>
<sequence length="310" mass="34207">MSAQEQSPWPGVPCDSEAWPVAADIALFEVRRAIGQLVRTTTGIVKKEDDGRVVAKAGQVVDPVLIYLACARSLEDVLKQVTGELIAEARTRGIIWEEIGRSLGIGKKGAQKRSSENPIKSARIAELKREAVIAEYAAGMAAGEYEEADVILARHGDMTGRERIVLSVNLIVDLVAWYEEVDSDLESDRYEPKSVVLKLTRIAGSVQKLAEMLILDPSVWMAIADEARAPETPDEANYYSPVMYGHLVMREVLFALDYTLDAISEKERLPTGEIDMERLGGLFKRSKQSLFQAAALLSRVDVSETMNNID</sequence>
<organism evidence="1 2">
    <name type="scientific">Amycolatopsis coloradensis</name>
    <dbReference type="NCBI Taxonomy" id="76021"/>
    <lineage>
        <taxon>Bacteria</taxon>
        <taxon>Bacillati</taxon>
        <taxon>Actinomycetota</taxon>
        <taxon>Actinomycetes</taxon>
        <taxon>Pseudonocardiales</taxon>
        <taxon>Pseudonocardiaceae</taxon>
        <taxon>Amycolatopsis</taxon>
    </lineage>
</organism>
<name>A0A1R0KMZ2_9PSEU</name>
<evidence type="ECO:0000313" key="1">
    <source>
        <dbReference type="EMBL" id="OLZ48188.1"/>
    </source>
</evidence>
<protein>
    <submittedName>
        <fullName evidence="1">Uncharacterized protein</fullName>
    </submittedName>
</protein>
<accession>A0A1R0KMZ2</accession>
<keyword evidence="2" id="KW-1185">Reference proteome</keyword>
<evidence type="ECO:0000313" key="2">
    <source>
        <dbReference type="Proteomes" id="UP000187486"/>
    </source>
</evidence>
<dbReference type="RefSeq" id="WP_076163513.1">
    <property type="nucleotide sequence ID" value="NZ_JBEZVB010000017.1"/>
</dbReference>
<comment type="caution">
    <text evidence="1">The sequence shown here is derived from an EMBL/GenBank/DDBJ whole genome shotgun (WGS) entry which is preliminary data.</text>
</comment>
<dbReference type="Proteomes" id="UP000187486">
    <property type="component" value="Unassembled WGS sequence"/>
</dbReference>